<proteinExistence type="predicted"/>
<evidence type="ECO:0000256" key="1">
    <source>
        <dbReference type="SAM" id="Phobius"/>
    </source>
</evidence>
<dbReference type="Ensembl" id="ENSHHUT00000029421.1">
    <property type="protein sequence ID" value="ENSHHUP00000028284.1"/>
    <property type="gene ID" value="ENSHHUG00000017991.1"/>
</dbReference>
<protein>
    <submittedName>
        <fullName evidence="2">Uncharacterized protein</fullName>
    </submittedName>
</protein>
<dbReference type="Proteomes" id="UP000314982">
    <property type="component" value="Unassembled WGS sequence"/>
</dbReference>
<dbReference type="AlphaFoldDB" id="A0A4W5LRE4"/>
<reference evidence="2" key="2">
    <citation type="submission" date="2025-08" db="UniProtKB">
        <authorList>
            <consortium name="Ensembl"/>
        </authorList>
    </citation>
    <scope>IDENTIFICATION</scope>
</reference>
<evidence type="ECO:0000313" key="2">
    <source>
        <dbReference type="Ensembl" id="ENSHHUP00000028284.1"/>
    </source>
</evidence>
<keyword evidence="1" id="KW-1133">Transmembrane helix</keyword>
<feature type="transmembrane region" description="Helical" evidence="1">
    <location>
        <begin position="9"/>
        <end position="28"/>
    </location>
</feature>
<accession>A0A4W5LRE4</accession>
<feature type="transmembrane region" description="Helical" evidence="1">
    <location>
        <begin position="68"/>
        <end position="85"/>
    </location>
</feature>
<keyword evidence="1" id="KW-0472">Membrane</keyword>
<organism evidence="2 3">
    <name type="scientific">Hucho hucho</name>
    <name type="common">huchen</name>
    <dbReference type="NCBI Taxonomy" id="62062"/>
    <lineage>
        <taxon>Eukaryota</taxon>
        <taxon>Metazoa</taxon>
        <taxon>Chordata</taxon>
        <taxon>Craniata</taxon>
        <taxon>Vertebrata</taxon>
        <taxon>Euteleostomi</taxon>
        <taxon>Actinopterygii</taxon>
        <taxon>Neopterygii</taxon>
        <taxon>Teleostei</taxon>
        <taxon>Protacanthopterygii</taxon>
        <taxon>Salmoniformes</taxon>
        <taxon>Salmonidae</taxon>
        <taxon>Salmoninae</taxon>
        <taxon>Hucho</taxon>
    </lineage>
</organism>
<reference evidence="3" key="1">
    <citation type="submission" date="2018-06" db="EMBL/GenBank/DDBJ databases">
        <title>Genome assembly of Danube salmon.</title>
        <authorList>
            <person name="Macqueen D.J."/>
            <person name="Gundappa M.K."/>
        </authorList>
    </citation>
    <scope>NUCLEOTIDE SEQUENCE [LARGE SCALE GENOMIC DNA]</scope>
</reference>
<evidence type="ECO:0000313" key="3">
    <source>
        <dbReference type="Proteomes" id="UP000314982"/>
    </source>
</evidence>
<keyword evidence="1" id="KW-0812">Transmembrane</keyword>
<name>A0A4W5LRE4_9TELE</name>
<dbReference type="GeneTree" id="ENSGT00940000177260"/>
<keyword evidence="3" id="KW-1185">Reference proteome</keyword>
<sequence length="147" mass="17164">MSASLHSKVFFYPFFEIGFISSLSYLGWQRDPCSHEVATRGCGAGNSVGYLSALGLEKVPSCFVFTSFSWYSMCMTSVFFMLEFSRNSSRILGRKPGLSWPARRNWRYRDNTCFCSLLWRAMVWNTGQQQHRRQGRMTDRRIKQSHR</sequence>
<reference evidence="2" key="3">
    <citation type="submission" date="2025-09" db="UniProtKB">
        <authorList>
            <consortium name="Ensembl"/>
        </authorList>
    </citation>
    <scope>IDENTIFICATION</scope>
</reference>